<keyword evidence="4" id="KW-0862">Zinc</keyword>
<keyword evidence="3" id="KW-0378">Hydrolase</keyword>
<evidence type="ECO:0000256" key="5">
    <source>
        <dbReference type="ARBA" id="ARBA00023049"/>
    </source>
</evidence>
<dbReference type="InterPro" id="IPR025657">
    <property type="entry name" value="RadC_JAB"/>
</dbReference>
<evidence type="ECO:0000313" key="8">
    <source>
        <dbReference type="Proteomes" id="UP000777265"/>
    </source>
</evidence>
<comment type="similarity">
    <text evidence="6">Belongs to the UPF0758 family.</text>
</comment>
<sequence>MLKDETAFTVRDLPRQERPRERLQRFGAEALSTQELLALIIGRGVAKRSVMDIAQDLVRKFGSVKGLSRATAEELSKVKGIGIAKAAQILACFELAIRQDLEGEMEDLDIRDPADVVKMVRAGLRDKAKEHFKLVLLNTRNRVIGISTISIGTLNASLVHPREVFKEAVVRSAASVILVHNHPSNDLEPSEEDIRITRRMVEAGKIMGIEVLDHIIITRYQFVSLKAQGLW</sequence>
<evidence type="ECO:0000313" key="7">
    <source>
        <dbReference type="EMBL" id="NLW36892.1"/>
    </source>
</evidence>
<dbReference type="EMBL" id="JAAYEE010000316">
    <property type="protein sequence ID" value="NLW36892.1"/>
    <property type="molecule type" value="Genomic_DNA"/>
</dbReference>
<dbReference type="Proteomes" id="UP000777265">
    <property type="component" value="Unassembled WGS sequence"/>
</dbReference>
<comment type="caution">
    <text evidence="7">The sequence shown here is derived from an EMBL/GenBank/DDBJ whole genome shotgun (WGS) entry which is preliminary data.</text>
</comment>
<dbReference type="InterPro" id="IPR037518">
    <property type="entry name" value="MPN"/>
</dbReference>
<dbReference type="Pfam" id="PF04002">
    <property type="entry name" value="RadC"/>
    <property type="match status" value="1"/>
</dbReference>
<dbReference type="SUPFAM" id="SSF47781">
    <property type="entry name" value="RuvA domain 2-like"/>
    <property type="match status" value="1"/>
</dbReference>
<evidence type="ECO:0000256" key="6">
    <source>
        <dbReference type="RuleBase" id="RU003797"/>
    </source>
</evidence>
<reference evidence="7" key="1">
    <citation type="journal article" date="2020" name="Biotechnol. Biofuels">
        <title>New insights from the biogas microbiome by comprehensive genome-resolved metagenomics of nearly 1600 species originating from multiple anaerobic digesters.</title>
        <authorList>
            <person name="Campanaro S."/>
            <person name="Treu L."/>
            <person name="Rodriguez-R L.M."/>
            <person name="Kovalovszki A."/>
            <person name="Ziels R.M."/>
            <person name="Maus I."/>
            <person name="Zhu X."/>
            <person name="Kougias P.G."/>
            <person name="Basile A."/>
            <person name="Luo G."/>
            <person name="Schluter A."/>
            <person name="Konstantinidis K.T."/>
            <person name="Angelidaki I."/>
        </authorList>
    </citation>
    <scope>NUCLEOTIDE SEQUENCE</scope>
    <source>
        <strain evidence="7">AS06rmzACSIP_7</strain>
    </source>
</reference>
<organism evidence="7 8">
    <name type="scientific">Syntrophorhabdus aromaticivorans</name>
    <dbReference type="NCBI Taxonomy" id="328301"/>
    <lineage>
        <taxon>Bacteria</taxon>
        <taxon>Pseudomonadati</taxon>
        <taxon>Thermodesulfobacteriota</taxon>
        <taxon>Syntrophorhabdia</taxon>
        <taxon>Syntrophorhabdales</taxon>
        <taxon>Syntrophorhabdaceae</taxon>
        <taxon>Syntrophorhabdus</taxon>
    </lineage>
</organism>
<reference evidence="7" key="2">
    <citation type="submission" date="2020-01" db="EMBL/GenBank/DDBJ databases">
        <authorList>
            <person name="Campanaro S."/>
        </authorList>
    </citation>
    <scope>NUCLEOTIDE SEQUENCE</scope>
    <source>
        <strain evidence="7">AS06rmzACSIP_7</strain>
    </source>
</reference>
<dbReference type="PROSITE" id="PS50249">
    <property type="entry name" value="MPN"/>
    <property type="match status" value="1"/>
</dbReference>
<dbReference type="Pfam" id="PF20582">
    <property type="entry name" value="UPF0758_N"/>
    <property type="match status" value="1"/>
</dbReference>
<evidence type="ECO:0000256" key="4">
    <source>
        <dbReference type="ARBA" id="ARBA00022833"/>
    </source>
</evidence>
<dbReference type="Gene3D" id="3.40.140.10">
    <property type="entry name" value="Cytidine Deaminase, domain 2"/>
    <property type="match status" value="1"/>
</dbReference>
<dbReference type="PANTHER" id="PTHR30471:SF3">
    <property type="entry name" value="UPF0758 PROTEIN YEES-RELATED"/>
    <property type="match status" value="1"/>
</dbReference>
<dbReference type="InterPro" id="IPR010994">
    <property type="entry name" value="RuvA_2-like"/>
</dbReference>
<dbReference type="STRING" id="909663.GCA_000512235_00054"/>
<dbReference type="InterPro" id="IPR046778">
    <property type="entry name" value="UPF0758_N"/>
</dbReference>
<dbReference type="GO" id="GO:0006508">
    <property type="term" value="P:proteolysis"/>
    <property type="evidence" value="ECO:0007669"/>
    <property type="project" value="UniProtKB-KW"/>
</dbReference>
<proteinExistence type="inferred from homology"/>
<evidence type="ECO:0000256" key="1">
    <source>
        <dbReference type="ARBA" id="ARBA00022670"/>
    </source>
</evidence>
<evidence type="ECO:0000256" key="3">
    <source>
        <dbReference type="ARBA" id="ARBA00022801"/>
    </source>
</evidence>
<evidence type="ECO:0000256" key="2">
    <source>
        <dbReference type="ARBA" id="ARBA00022723"/>
    </source>
</evidence>
<accession>A0A351U1V8</accession>
<name>A0A351U1V8_9BACT</name>
<dbReference type="GO" id="GO:0046872">
    <property type="term" value="F:metal ion binding"/>
    <property type="evidence" value="ECO:0007669"/>
    <property type="project" value="UniProtKB-KW"/>
</dbReference>
<keyword evidence="5" id="KW-0482">Metalloprotease</keyword>
<gene>
    <name evidence="7" type="primary">radC</name>
    <name evidence="7" type="ORF">GXY80_15670</name>
</gene>
<dbReference type="GO" id="GO:0008237">
    <property type="term" value="F:metallopeptidase activity"/>
    <property type="evidence" value="ECO:0007669"/>
    <property type="project" value="UniProtKB-KW"/>
</dbReference>
<dbReference type="NCBIfam" id="TIGR00608">
    <property type="entry name" value="radc"/>
    <property type="match status" value="1"/>
</dbReference>
<dbReference type="NCBIfam" id="NF000642">
    <property type="entry name" value="PRK00024.1"/>
    <property type="match status" value="1"/>
</dbReference>
<dbReference type="CDD" id="cd08071">
    <property type="entry name" value="MPN_DUF2466"/>
    <property type="match status" value="1"/>
</dbReference>
<dbReference type="InterPro" id="IPR001405">
    <property type="entry name" value="UPF0758"/>
</dbReference>
<keyword evidence="1" id="KW-0645">Protease</keyword>
<protein>
    <submittedName>
        <fullName evidence="7">DNA repair protein RadC</fullName>
    </submittedName>
</protein>
<dbReference type="Gene3D" id="1.10.150.20">
    <property type="entry name" value="5' to 3' exonuclease, C-terminal subdomain"/>
    <property type="match status" value="1"/>
</dbReference>
<dbReference type="PANTHER" id="PTHR30471">
    <property type="entry name" value="DNA REPAIR PROTEIN RADC"/>
    <property type="match status" value="1"/>
</dbReference>
<dbReference type="AlphaFoldDB" id="A0A351U1V8"/>
<keyword evidence="2" id="KW-0479">Metal-binding</keyword>